<organism evidence="6 7">
    <name type="scientific">Acipenser ruthenus</name>
    <name type="common">Sterlet sturgeon</name>
    <dbReference type="NCBI Taxonomy" id="7906"/>
    <lineage>
        <taxon>Eukaryota</taxon>
        <taxon>Metazoa</taxon>
        <taxon>Chordata</taxon>
        <taxon>Craniata</taxon>
        <taxon>Vertebrata</taxon>
        <taxon>Euteleostomi</taxon>
        <taxon>Actinopterygii</taxon>
        <taxon>Chondrostei</taxon>
        <taxon>Acipenseriformes</taxon>
        <taxon>Acipenseridae</taxon>
        <taxon>Acipenser</taxon>
    </lineage>
</organism>
<feature type="domain" description="Tbk1/Ikki binding" evidence="5">
    <location>
        <begin position="139"/>
        <end position="192"/>
    </location>
</feature>
<evidence type="ECO:0000313" key="6">
    <source>
        <dbReference type="EMBL" id="RXM35470.1"/>
    </source>
</evidence>
<name>A0A444UJW1_ACIRT</name>
<proteinExistence type="predicted"/>
<protein>
    <submittedName>
        <fullName evidence="6">TRAF family member-associated NF-kappa-B activator</fullName>
    </submittedName>
</protein>
<dbReference type="PANTHER" id="PTHR15249">
    <property type="entry name" value="TRAF FAMILY MEMBER-ASSOCIATED NF-KAPPA-B ACTIVATOR"/>
    <property type="match status" value="1"/>
</dbReference>
<evidence type="ECO:0000313" key="7">
    <source>
        <dbReference type="Proteomes" id="UP000289886"/>
    </source>
</evidence>
<dbReference type="InterPro" id="IPR039669">
    <property type="entry name" value="TANK"/>
</dbReference>
<feature type="coiled-coil region" evidence="3">
    <location>
        <begin position="23"/>
        <end position="57"/>
    </location>
</feature>
<feature type="region of interest" description="Disordered" evidence="4">
    <location>
        <begin position="291"/>
        <end position="331"/>
    </location>
</feature>
<dbReference type="Pfam" id="PF12845">
    <property type="entry name" value="TBD"/>
    <property type="match status" value="1"/>
</dbReference>
<evidence type="ECO:0000259" key="5">
    <source>
        <dbReference type="Pfam" id="PF12845"/>
    </source>
</evidence>
<keyword evidence="1" id="KW-0597">Phosphoprotein</keyword>
<reference evidence="6 7" key="1">
    <citation type="submission" date="2019-01" db="EMBL/GenBank/DDBJ databases">
        <title>Draft Genome and Complete Hox-Cluster Characterization of the Sterlet Sturgeon (Acipenser ruthenus).</title>
        <authorList>
            <person name="Wei Q."/>
        </authorList>
    </citation>
    <scope>NUCLEOTIDE SEQUENCE [LARGE SCALE GENOMIC DNA]</scope>
    <source>
        <strain evidence="6">WHYD16114868_AA</strain>
        <tissue evidence="6">Blood</tissue>
    </source>
</reference>
<dbReference type="Proteomes" id="UP000289886">
    <property type="component" value="Unassembled WGS sequence"/>
</dbReference>
<dbReference type="GO" id="GO:0043124">
    <property type="term" value="P:negative regulation of canonical NF-kappaB signal transduction"/>
    <property type="evidence" value="ECO:0007669"/>
    <property type="project" value="InterPro"/>
</dbReference>
<keyword evidence="2 3" id="KW-0175">Coiled coil</keyword>
<evidence type="ECO:0000256" key="4">
    <source>
        <dbReference type="SAM" id="MobiDB-lite"/>
    </source>
</evidence>
<keyword evidence="7" id="KW-1185">Reference proteome</keyword>
<evidence type="ECO:0000256" key="2">
    <source>
        <dbReference type="ARBA" id="ARBA00023054"/>
    </source>
</evidence>
<gene>
    <name evidence="6" type="ORF">EOD39_12901</name>
</gene>
<dbReference type="PANTHER" id="PTHR15249:SF0">
    <property type="entry name" value="TRAF FAMILY MEMBER-ASSOCIATED NF-KAPPA-B ACTIVATOR"/>
    <property type="match status" value="1"/>
</dbReference>
<accession>A0A444UJW1</accession>
<dbReference type="InterPro" id="IPR024581">
    <property type="entry name" value="TBD"/>
</dbReference>
<comment type="caution">
    <text evidence="6">The sequence shown here is derived from an EMBL/GenBank/DDBJ whole genome shotgun (WGS) entry which is preliminary data.</text>
</comment>
<dbReference type="EMBL" id="SCEB01214413">
    <property type="protein sequence ID" value="RXM35470.1"/>
    <property type="molecule type" value="Genomic_DNA"/>
</dbReference>
<evidence type="ECO:0000256" key="1">
    <source>
        <dbReference type="ARBA" id="ARBA00022553"/>
    </source>
</evidence>
<dbReference type="AlphaFoldDB" id="A0A444UJW1"/>
<sequence length="331" mass="36793">MGDQLNKAYEAYRQACIEKESAKKELLQKTEAYERRINELKLQLEEQSKLIAELRALQSSAGSSSTGNVKGSENILEGKETVLQTHRKNESQPLLLYGELHKHQAATPHRESVAMANLNIAESVPRKSVPYPGCGIAIDERKEVVEAFNEIRGTLQIIRNTTRRQKDHLNKLRIKNEAANEGQFSMPIQCTDVTVEQGPLKSTKKTNANKEISSASITSRGVNPEDEDCLESISNLSVKFPPIDIEYDFLNSVPEKPEALETGRTFAAFTKDSDEVTQPEHAPNCRRRIDWEPLAPGSDINPSNMAKPPAASTTLDTFPPETVRGPQQVSC</sequence>
<evidence type="ECO:0000256" key="3">
    <source>
        <dbReference type="SAM" id="Coils"/>
    </source>
</evidence>